<organism evidence="1 2">
    <name type="scientific">Racocetra persica</name>
    <dbReference type="NCBI Taxonomy" id="160502"/>
    <lineage>
        <taxon>Eukaryota</taxon>
        <taxon>Fungi</taxon>
        <taxon>Fungi incertae sedis</taxon>
        <taxon>Mucoromycota</taxon>
        <taxon>Glomeromycotina</taxon>
        <taxon>Glomeromycetes</taxon>
        <taxon>Diversisporales</taxon>
        <taxon>Gigasporaceae</taxon>
        <taxon>Racocetra</taxon>
    </lineage>
</organism>
<proteinExistence type="predicted"/>
<dbReference type="Proteomes" id="UP000789920">
    <property type="component" value="Unassembled WGS sequence"/>
</dbReference>
<evidence type="ECO:0000313" key="1">
    <source>
        <dbReference type="EMBL" id="CAG8646550.1"/>
    </source>
</evidence>
<protein>
    <submittedName>
        <fullName evidence="1">24751_t:CDS:1</fullName>
    </submittedName>
</protein>
<comment type="caution">
    <text evidence="1">The sequence shown here is derived from an EMBL/GenBank/DDBJ whole genome shotgun (WGS) entry which is preliminary data.</text>
</comment>
<sequence length="310" mass="34390">YYLEFAIKLAKQCGQIILDASNARYSTNSKVLSKYDNKTDLVTETDQMIEELIKSKLKECFPEHKFIGEETKAAGYKYEFTDDPTWIVDPIDGTTNFVHGFPFVAVSIGLTINKEPVVGVVFNPILNELYSARKGHGAFLNQTTRLPLSYPNPPLQLPSSLDKCLVVTEYGSDRSNNTISKKINSVHNLLRKPGAVSWSSKKAGLVRGIRSVGSAALNTCQVAQGRADIFFEFGCWEWDVAAALVILNESGGMMVNAQGYDEGPVDIFGRKYLAIRGGSPCDGDEDSKQSQLRLIREMWDVIEDVDCPRT</sequence>
<feature type="non-terminal residue" evidence="1">
    <location>
        <position position="1"/>
    </location>
</feature>
<gene>
    <name evidence="1" type="ORF">RPERSI_LOCUS7696</name>
</gene>
<keyword evidence="2" id="KW-1185">Reference proteome</keyword>
<accession>A0ACA9NEE4</accession>
<dbReference type="EMBL" id="CAJVQC010013253">
    <property type="protein sequence ID" value="CAG8646550.1"/>
    <property type="molecule type" value="Genomic_DNA"/>
</dbReference>
<evidence type="ECO:0000313" key="2">
    <source>
        <dbReference type="Proteomes" id="UP000789920"/>
    </source>
</evidence>
<reference evidence="1" key="1">
    <citation type="submission" date="2021-06" db="EMBL/GenBank/DDBJ databases">
        <authorList>
            <person name="Kallberg Y."/>
            <person name="Tangrot J."/>
            <person name="Rosling A."/>
        </authorList>
    </citation>
    <scope>NUCLEOTIDE SEQUENCE</scope>
    <source>
        <strain evidence="1">MA461A</strain>
    </source>
</reference>
<name>A0ACA9NEE4_9GLOM</name>